<feature type="transmembrane region" description="Helical" evidence="1">
    <location>
        <begin position="117"/>
        <end position="143"/>
    </location>
</feature>
<gene>
    <name evidence="2" type="ORF">DSM104443_02556</name>
</gene>
<keyword evidence="3" id="KW-1185">Reference proteome</keyword>
<evidence type="ECO:0000256" key="1">
    <source>
        <dbReference type="SAM" id="Phobius"/>
    </source>
</evidence>
<proteinExistence type="predicted"/>
<accession>A0A6M4GW63</accession>
<dbReference type="Proteomes" id="UP000501534">
    <property type="component" value="Chromosome"/>
</dbReference>
<keyword evidence="1" id="KW-0472">Membrane</keyword>
<feature type="transmembrane region" description="Helical" evidence="1">
    <location>
        <begin position="71"/>
        <end position="96"/>
    </location>
</feature>
<evidence type="ECO:0000313" key="3">
    <source>
        <dbReference type="Proteomes" id="UP000501534"/>
    </source>
</evidence>
<dbReference type="RefSeq" id="WP_171092860.1">
    <property type="nucleotide sequence ID" value="NZ_CP053069.1"/>
</dbReference>
<sequence length="144" mass="15814">MSSPFTPPKANLETLPSGVGPAPELWNPDAAGAWSIVLSPIFGSVLVMKNYQALGEADLARTARNWMYGSIFMLFVTAFVGGAAGLVWIVIWYMMFQRKQTHYIRERWGKDYPKRGWLVPLLIGFGALVAAWVAIIAGLGLAAR</sequence>
<evidence type="ECO:0000313" key="2">
    <source>
        <dbReference type="EMBL" id="QJR11479.1"/>
    </source>
</evidence>
<reference evidence="2 3" key="1">
    <citation type="submission" date="2020-04" db="EMBL/GenBank/DDBJ databases">
        <title>Usitatibacter rugosus gen. nov., sp. nov. and Usitatibacter palustris sp. nov., novel members of Usitatibacteraceae fam. nov. within the order Nitrosomonadales isolated from soil.</title>
        <authorList>
            <person name="Huber K.J."/>
            <person name="Neumann-Schaal M."/>
            <person name="Geppert A."/>
            <person name="Luckner M."/>
            <person name="Wanner G."/>
            <person name="Overmann J."/>
        </authorList>
    </citation>
    <scope>NUCLEOTIDE SEQUENCE [LARGE SCALE GENOMIC DNA]</scope>
    <source>
        <strain evidence="2 3">0125_3</strain>
    </source>
</reference>
<keyword evidence="1" id="KW-0812">Transmembrane</keyword>
<keyword evidence="1" id="KW-1133">Transmembrane helix</keyword>
<dbReference type="AlphaFoldDB" id="A0A6M4GW63"/>
<name>A0A6M4GW63_9PROT</name>
<dbReference type="KEGG" id="uru:DSM104443_02556"/>
<protein>
    <submittedName>
        <fullName evidence="2">Uncharacterized protein</fullName>
    </submittedName>
</protein>
<dbReference type="EMBL" id="CP053069">
    <property type="protein sequence ID" value="QJR11479.1"/>
    <property type="molecule type" value="Genomic_DNA"/>
</dbReference>
<organism evidence="2 3">
    <name type="scientific">Usitatibacter rugosus</name>
    <dbReference type="NCBI Taxonomy" id="2732067"/>
    <lineage>
        <taxon>Bacteria</taxon>
        <taxon>Pseudomonadati</taxon>
        <taxon>Pseudomonadota</taxon>
        <taxon>Betaproteobacteria</taxon>
        <taxon>Nitrosomonadales</taxon>
        <taxon>Usitatibacteraceae</taxon>
        <taxon>Usitatibacter</taxon>
    </lineage>
</organism>